<protein>
    <recommendedName>
        <fullName evidence="2">histidine kinase</fullName>
        <ecNumber evidence="2">2.7.13.3</ecNumber>
    </recommendedName>
</protein>
<evidence type="ECO:0000256" key="1">
    <source>
        <dbReference type="ARBA" id="ARBA00000085"/>
    </source>
</evidence>
<dbReference type="InterPro" id="IPR036890">
    <property type="entry name" value="HATPase_C_sf"/>
</dbReference>
<keyword evidence="7" id="KW-0812">Transmembrane</keyword>
<keyword evidence="3" id="KW-0808">Transferase</keyword>
<dbReference type="InterPro" id="IPR003594">
    <property type="entry name" value="HATPase_dom"/>
</dbReference>
<proteinExistence type="predicted"/>
<feature type="transmembrane region" description="Helical" evidence="7">
    <location>
        <begin position="38"/>
        <end position="57"/>
    </location>
</feature>
<feature type="region of interest" description="Disordered" evidence="6">
    <location>
        <begin position="356"/>
        <end position="418"/>
    </location>
</feature>
<sequence>MQQKWNQILPRNTGLGPYIWLAFIVLPFYFIFRYPDTGSILAGSLMVAVFFICYRLTREGRGWRMYTGIAIQMAISAAMTIYFHYPYFGFFLAFYIGNTRSRAGFTSLYVVHLVLVAATIYAAYFMQNRFFIQQSPFVAILLIGVSVLPFSRYNWLKQERLQGQLEDANRRIADLLVLEERQRIALDLHDTLGQQLSLIRLKSDLAGKLVSKNPERARAEMSDVHQTARIALQEVRDMVSHMRGARLEDELGRVGQILRAAEIEFELIGDPKLAHTSRFTENVLSMCIKEAVTNVVKHSRASRCLVRIEQKPDLLRVLVQDDGIGMRPPRAQDRGNGLQGMKERLEFINGSLQIGNAAGMDSKPSGSKAPGTEASRASAPMPAGGRGAGGDSAHGRPGTTIYMIAPHNVSRMEKEDSL</sequence>
<dbReference type="InterPro" id="IPR056374">
    <property type="entry name" value="DesK/YvfT_N"/>
</dbReference>
<evidence type="ECO:0000256" key="7">
    <source>
        <dbReference type="SAM" id="Phobius"/>
    </source>
</evidence>
<evidence type="ECO:0000313" key="11">
    <source>
        <dbReference type="EMBL" id="QJC51110.1"/>
    </source>
</evidence>
<keyword evidence="12" id="KW-1185">Reference proteome</keyword>
<dbReference type="GO" id="GO:0000155">
    <property type="term" value="F:phosphorelay sensor kinase activity"/>
    <property type="evidence" value="ECO:0007669"/>
    <property type="project" value="InterPro"/>
</dbReference>
<evidence type="ECO:0000256" key="4">
    <source>
        <dbReference type="ARBA" id="ARBA00022777"/>
    </source>
</evidence>
<gene>
    <name evidence="11" type="ORF">HGI30_05730</name>
</gene>
<dbReference type="RefSeq" id="WP_168906764.1">
    <property type="nucleotide sequence ID" value="NZ_CP051428.1"/>
</dbReference>
<evidence type="ECO:0000259" key="8">
    <source>
        <dbReference type="Pfam" id="PF02518"/>
    </source>
</evidence>
<evidence type="ECO:0000256" key="2">
    <source>
        <dbReference type="ARBA" id="ARBA00012438"/>
    </source>
</evidence>
<reference evidence="11 12" key="1">
    <citation type="submission" date="2020-04" db="EMBL/GenBank/DDBJ databases">
        <title>Novel Paenibacillus strain UniB2 isolated from commercial digestive syrup.</title>
        <authorList>
            <person name="Thorat V."/>
            <person name="Kirdat K."/>
            <person name="Tiwarekar B."/>
            <person name="Yadav A."/>
        </authorList>
    </citation>
    <scope>NUCLEOTIDE SEQUENCE [LARGE SCALE GENOMIC DNA]</scope>
    <source>
        <strain evidence="11 12">UniB2</strain>
    </source>
</reference>
<dbReference type="Gene3D" id="3.30.565.10">
    <property type="entry name" value="Histidine kinase-like ATPase, C-terminal domain"/>
    <property type="match status" value="1"/>
</dbReference>
<evidence type="ECO:0000256" key="3">
    <source>
        <dbReference type="ARBA" id="ARBA00022679"/>
    </source>
</evidence>
<comment type="catalytic activity">
    <reaction evidence="1">
        <text>ATP + protein L-histidine = ADP + protein N-phospho-L-histidine.</text>
        <dbReference type="EC" id="2.7.13.3"/>
    </reaction>
</comment>
<dbReference type="EC" id="2.7.13.3" evidence="2"/>
<keyword evidence="4 11" id="KW-0418">Kinase</keyword>
<feature type="transmembrane region" description="Helical" evidence="7">
    <location>
        <begin position="137"/>
        <end position="155"/>
    </location>
</feature>
<dbReference type="GO" id="GO:0016020">
    <property type="term" value="C:membrane"/>
    <property type="evidence" value="ECO:0007669"/>
    <property type="project" value="InterPro"/>
</dbReference>
<dbReference type="SUPFAM" id="SSF55874">
    <property type="entry name" value="ATPase domain of HSP90 chaperone/DNA topoisomerase II/histidine kinase"/>
    <property type="match status" value="1"/>
</dbReference>
<dbReference type="PANTHER" id="PTHR24421:SF63">
    <property type="entry name" value="SENSOR HISTIDINE KINASE DESK"/>
    <property type="match status" value="1"/>
</dbReference>
<feature type="domain" description="DesK/YvfT N-terminal" evidence="10">
    <location>
        <begin position="3"/>
        <end position="151"/>
    </location>
</feature>
<feature type="transmembrane region" description="Helical" evidence="7">
    <location>
        <begin position="12"/>
        <end position="32"/>
    </location>
</feature>
<dbReference type="Gene3D" id="1.20.5.1930">
    <property type="match status" value="1"/>
</dbReference>
<feature type="domain" description="Histidine kinase/HSP90-like ATPase" evidence="8">
    <location>
        <begin position="284"/>
        <end position="361"/>
    </location>
</feature>
<dbReference type="Proteomes" id="UP000502136">
    <property type="component" value="Chromosome"/>
</dbReference>
<name>A0A6H2GUM1_9BACL</name>
<feature type="domain" description="Signal transduction histidine kinase subgroup 3 dimerisation and phosphoacceptor" evidence="9">
    <location>
        <begin position="180"/>
        <end position="245"/>
    </location>
</feature>
<feature type="transmembrane region" description="Helical" evidence="7">
    <location>
        <begin position="69"/>
        <end position="96"/>
    </location>
</feature>
<dbReference type="AlphaFoldDB" id="A0A6H2GUM1"/>
<evidence type="ECO:0000259" key="10">
    <source>
        <dbReference type="Pfam" id="PF23540"/>
    </source>
</evidence>
<dbReference type="InterPro" id="IPR050482">
    <property type="entry name" value="Sensor_HK_TwoCompSys"/>
</dbReference>
<evidence type="ECO:0000259" key="9">
    <source>
        <dbReference type="Pfam" id="PF07730"/>
    </source>
</evidence>
<dbReference type="PANTHER" id="PTHR24421">
    <property type="entry name" value="NITRATE/NITRITE SENSOR PROTEIN NARX-RELATED"/>
    <property type="match status" value="1"/>
</dbReference>
<dbReference type="GO" id="GO:0046983">
    <property type="term" value="F:protein dimerization activity"/>
    <property type="evidence" value="ECO:0007669"/>
    <property type="project" value="InterPro"/>
</dbReference>
<evidence type="ECO:0000256" key="6">
    <source>
        <dbReference type="SAM" id="MobiDB-lite"/>
    </source>
</evidence>
<feature type="transmembrane region" description="Helical" evidence="7">
    <location>
        <begin position="108"/>
        <end position="125"/>
    </location>
</feature>
<keyword evidence="5" id="KW-0902">Two-component regulatory system</keyword>
<evidence type="ECO:0000313" key="12">
    <source>
        <dbReference type="Proteomes" id="UP000502136"/>
    </source>
</evidence>
<dbReference type="EMBL" id="CP051428">
    <property type="protein sequence ID" value="QJC51110.1"/>
    <property type="molecule type" value="Genomic_DNA"/>
</dbReference>
<organism evidence="11 12">
    <name type="scientific">Paenibacillus albicereus</name>
    <dbReference type="NCBI Taxonomy" id="2726185"/>
    <lineage>
        <taxon>Bacteria</taxon>
        <taxon>Bacillati</taxon>
        <taxon>Bacillota</taxon>
        <taxon>Bacilli</taxon>
        <taxon>Bacillales</taxon>
        <taxon>Paenibacillaceae</taxon>
        <taxon>Paenibacillus</taxon>
    </lineage>
</organism>
<keyword evidence="7" id="KW-1133">Transmembrane helix</keyword>
<dbReference type="KEGG" id="palr:HGI30_05730"/>
<dbReference type="Pfam" id="PF02518">
    <property type="entry name" value="HATPase_c"/>
    <property type="match status" value="1"/>
</dbReference>
<dbReference type="InterPro" id="IPR011712">
    <property type="entry name" value="Sig_transdc_His_kin_sub3_dim/P"/>
</dbReference>
<dbReference type="Pfam" id="PF23540">
    <property type="entry name" value="DesK_N"/>
    <property type="match status" value="1"/>
</dbReference>
<accession>A0A6H2GUM1</accession>
<dbReference type="Pfam" id="PF07730">
    <property type="entry name" value="HisKA_3"/>
    <property type="match status" value="1"/>
</dbReference>
<keyword evidence="7" id="KW-0472">Membrane</keyword>
<dbReference type="CDD" id="cd16917">
    <property type="entry name" value="HATPase_UhpB-NarQ-NarX-like"/>
    <property type="match status" value="1"/>
</dbReference>
<evidence type="ECO:0000256" key="5">
    <source>
        <dbReference type="ARBA" id="ARBA00023012"/>
    </source>
</evidence>